<comment type="caution">
    <text evidence="6">The sequence shown here is derived from an EMBL/GenBank/DDBJ whole genome shotgun (WGS) entry which is preliminary data.</text>
</comment>
<dbReference type="InterPro" id="IPR001709">
    <property type="entry name" value="Flavoprot_Pyr_Nucl_cyt_Rdtase"/>
</dbReference>
<dbReference type="Pfam" id="PF00111">
    <property type="entry name" value="Fer2"/>
    <property type="match status" value="1"/>
</dbReference>
<keyword evidence="2" id="KW-0479">Metal-binding</keyword>
<dbReference type="SUPFAM" id="SSF52343">
    <property type="entry name" value="Ferredoxin reductase-like, C-terminal NADP-linked domain"/>
    <property type="match status" value="1"/>
</dbReference>
<evidence type="ECO:0000313" key="6">
    <source>
        <dbReference type="EMBL" id="MEE2058640.1"/>
    </source>
</evidence>
<dbReference type="InterPro" id="IPR008333">
    <property type="entry name" value="Cbr1-like_FAD-bd_dom"/>
</dbReference>
<dbReference type="PRINTS" id="PR00371">
    <property type="entry name" value="FPNCR"/>
</dbReference>
<dbReference type="InterPro" id="IPR017938">
    <property type="entry name" value="Riboflavin_synthase-like_b-brl"/>
</dbReference>
<keyword evidence="3" id="KW-0411">Iron-sulfur</keyword>
<dbReference type="PROSITE" id="PS00197">
    <property type="entry name" value="2FE2S_FER_1"/>
    <property type="match status" value="1"/>
</dbReference>
<keyword evidence="2" id="KW-0001">2Fe-2S</keyword>
<dbReference type="InterPro" id="IPR050415">
    <property type="entry name" value="MRET"/>
</dbReference>
<dbReference type="SUPFAM" id="SSF54292">
    <property type="entry name" value="2Fe-2S ferredoxin-like"/>
    <property type="match status" value="1"/>
</dbReference>
<evidence type="ECO:0000259" key="5">
    <source>
        <dbReference type="PROSITE" id="PS51384"/>
    </source>
</evidence>
<dbReference type="PRINTS" id="PR00410">
    <property type="entry name" value="PHEHYDRXLASE"/>
</dbReference>
<sequence length="330" mass="36086">MSYTVTTGATSVDCGPDQPLLDAFLRSGVWMPNSCNQGTCGTCKIEVRSGSIDHRTSPENTLPQHERVAGFALACQATPCSDITIDPPIAEEPTSTHVLHDFVATVSEVRDIAADTRRVLLTLDEPLTFSAGQYVDVTVPGTSTTRQYSLANPPTEPKLLELHVRRQPGGVASEWLFGSIDVGDRIEMTGPYGDFTFDEENTGPMALLGGGTGLAPLKGIVRHALALDPDREILLYHGVRTCADVYDADYFRELESRNSGFRYVTCVSRENGGDREGYVTDAFVEDVASAKEFTGYICGSEKFVEASVKSFKRRRMSPRRIRREKFTAAG</sequence>
<dbReference type="InterPro" id="IPR001433">
    <property type="entry name" value="OxRdtase_FAD/NAD-bd"/>
</dbReference>
<dbReference type="InterPro" id="IPR036010">
    <property type="entry name" value="2Fe-2S_ferredoxin-like_sf"/>
</dbReference>
<dbReference type="Gene3D" id="3.10.20.30">
    <property type="match status" value="1"/>
</dbReference>
<feature type="domain" description="2Fe-2S ferredoxin-type" evidence="4">
    <location>
        <begin position="1"/>
        <end position="91"/>
    </location>
</feature>
<dbReference type="Proteomes" id="UP001336020">
    <property type="component" value="Unassembled WGS sequence"/>
</dbReference>
<proteinExistence type="predicted"/>
<dbReference type="CDD" id="cd00207">
    <property type="entry name" value="fer2"/>
    <property type="match status" value="1"/>
</dbReference>
<comment type="cofactor">
    <cofactor evidence="1">
        <name>FAD</name>
        <dbReference type="ChEBI" id="CHEBI:57692"/>
    </cofactor>
</comment>
<evidence type="ECO:0000256" key="3">
    <source>
        <dbReference type="ARBA" id="ARBA00023014"/>
    </source>
</evidence>
<dbReference type="SUPFAM" id="SSF63380">
    <property type="entry name" value="Riboflavin synthase domain-like"/>
    <property type="match status" value="1"/>
</dbReference>
<dbReference type="Gene3D" id="3.40.50.80">
    <property type="entry name" value="Nucleotide-binding domain of ferredoxin-NADP reductase (FNR) module"/>
    <property type="match status" value="1"/>
</dbReference>
<dbReference type="PROSITE" id="PS51085">
    <property type="entry name" value="2FE2S_FER_2"/>
    <property type="match status" value="1"/>
</dbReference>
<gene>
    <name evidence="6" type="ORF">Q7514_14040</name>
</gene>
<dbReference type="CDD" id="cd06187">
    <property type="entry name" value="O2ase_reductase_like"/>
    <property type="match status" value="1"/>
</dbReference>
<dbReference type="Pfam" id="PF00970">
    <property type="entry name" value="FAD_binding_6"/>
    <property type="match status" value="1"/>
</dbReference>
<dbReference type="EMBL" id="JAUTXY010000005">
    <property type="protein sequence ID" value="MEE2058640.1"/>
    <property type="molecule type" value="Genomic_DNA"/>
</dbReference>
<dbReference type="PANTHER" id="PTHR47354:SF5">
    <property type="entry name" value="PROTEIN RFBI"/>
    <property type="match status" value="1"/>
</dbReference>
<dbReference type="RefSeq" id="WP_330133874.1">
    <property type="nucleotide sequence ID" value="NZ_JAUTXY010000005.1"/>
</dbReference>
<protein>
    <submittedName>
        <fullName evidence="6">FAD-binding oxidoreductase</fullName>
    </submittedName>
</protein>
<dbReference type="InterPro" id="IPR017927">
    <property type="entry name" value="FAD-bd_FR_type"/>
</dbReference>
<dbReference type="Gene3D" id="2.40.30.10">
    <property type="entry name" value="Translation factors"/>
    <property type="match status" value="1"/>
</dbReference>
<feature type="domain" description="FAD-binding FR-type" evidence="5">
    <location>
        <begin position="99"/>
        <end position="198"/>
    </location>
</feature>
<evidence type="ECO:0000256" key="2">
    <source>
        <dbReference type="ARBA" id="ARBA00022714"/>
    </source>
</evidence>
<dbReference type="Pfam" id="PF00175">
    <property type="entry name" value="NAD_binding_1"/>
    <property type="match status" value="1"/>
</dbReference>
<accession>A0ABU7LAR0</accession>
<dbReference type="PROSITE" id="PS51384">
    <property type="entry name" value="FAD_FR"/>
    <property type="match status" value="1"/>
</dbReference>
<evidence type="ECO:0000313" key="7">
    <source>
        <dbReference type="Proteomes" id="UP001336020"/>
    </source>
</evidence>
<keyword evidence="2" id="KW-0408">Iron</keyword>
<name>A0ABU7LAR0_9NOCA</name>
<dbReference type="PANTHER" id="PTHR47354">
    <property type="entry name" value="NADH OXIDOREDUCTASE HCR"/>
    <property type="match status" value="1"/>
</dbReference>
<keyword evidence="7" id="KW-1185">Reference proteome</keyword>
<reference evidence="6 7" key="1">
    <citation type="submission" date="2023-07" db="EMBL/GenBank/DDBJ databases">
        <authorList>
            <person name="Girao M."/>
            <person name="Carvalho M.F."/>
        </authorList>
    </citation>
    <scope>NUCLEOTIDE SEQUENCE [LARGE SCALE GENOMIC DNA]</scope>
    <source>
        <strain evidence="6 7">YIM65754</strain>
    </source>
</reference>
<dbReference type="InterPro" id="IPR001041">
    <property type="entry name" value="2Fe-2S_ferredoxin-type"/>
</dbReference>
<evidence type="ECO:0000259" key="4">
    <source>
        <dbReference type="PROSITE" id="PS51085"/>
    </source>
</evidence>
<dbReference type="InterPro" id="IPR012675">
    <property type="entry name" value="Beta-grasp_dom_sf"/>
</dbReference>
<organism evidence="6 7">
    <name type="scientific">Rhodococcus artemisiae</name>
    <dbReference type="NCBI Taxonomy" id="714159"/>
    <lineage>
        <taxon>Bacteria</taxon>
        <taxon>Bacillati</taxon>
        <taxon>Actinomycetota</taxon>
        <taxon>Actinomycetes</taxon>
        <taxon>Mycobacteriales</taxon>
        <taxon>Nocardiaceae</taxon>
        <taxon>Rhodococcus</taxon>
    </lineage>
</organism>
<dbReference type="InterPro" id="IPR006058">
    <property type="entry name" value="2Fe2S_fd_BS"/>
</dbReference>
<dbReference type="InterPro" id="IPR039261">
    <property type="entry name" value="FNR_nucleotide-bd"/>
</dbReference>
<evidence type="ECO:0000256" key="1">
    <source>
        <dbReference type="ARBA" id="ARBA00001974"/>
    </source>
</evidence>